<dbReference type="PANTHER" id="PTHR43861">
    <property type="entry name" value="TRANS-ACONITATE 2-METHYLTRANSFERASE-RELATED"/>
    <property type="match status" value="1"/>
</dbReference>
<evidence type="ECO:0008006" key="3">
    <source>
        <dbReference type="Google" id="ProtNLM"/>
    </source>
</evidence>
<dbReference type="CDD" id="cd02440">
    <property type="entry name" value="AdoMet_MTases"/>
    <property type="match status" value="1"/>
</dbReference>
<dbReference type="InterPro" id="IPR029063">
    <property type="entry name" value="SAM-dependent_MTases_sf"/>
</dbReference>
<dbReference type="Gene3D" id="3.40.50.150">
    <property type="entry name" value="Vaccinia Virus protein VP39"/>
    <property type="match status" value="1"/>
</dbReference>
<accession>A0A1G2MBK0</accession>
<sequence length="316" mass="35702">MKNPVCMLCSSTTNTVIRKTLRYEIKRDVLQCTRCSLVFLAPQSGATAYYTGKAYRKRHGPTLHKASSMREIFDAYFPHQGPIVEAVRTHLRPSMKILDVGCSTGHFLAALKGKAKERIGLELGKDEASFIRKNLDFKVYTNPIESAHIAEGPFDLITALQVLEHVPEPKSFLHGISRHLKPNGLLYLELPNIDDVLLSVFGVKGYADFYFREPHVCYYSKKTLKTLLSKAGFVGEFGTVQRYSFYNHLHWIQTGRPQASFADGNTIPEVAKGAGAPFRAKKEITAFLHDANLQYQKLVEKHMLGESLTFWGRKMF</sequence>
<protein>
    <recommendedName>
        <fullName evidence="3">Methyltransferase type 11 domain-containing protein</fullName>
    </recommendedName>
</protein>
<evidence type="ECO:0000313" key="2">
    <source>
        <dbReference type="Proteomes" id="UP000178121"/>
    </source>
</evidence>
<organism evidence="1 2">
    <name type="scientific">Candidatus Taylorbacteria bacterium RIFCSPHIGHO2_01_FULL_51_15</name>
    <dbReference type="NCBI Taxonomy" id="1802304"/>
    <lineage>
        <taxon>Bacteria</taxon>
        <taxon>Candidatus Tayloriibacteriota</taxon>
    </lineage>
</organism>
<dbReference type="PANTHER" id="PTHR43861:SF6">
    <property type="entry name" value="METHYLTRANSFERASE TYPE 11"/>
    <property type="match status" value="1"/>
</dbReference>
<comment type="caution">
    <text evidence="1">The sequence shown here is derived from an EMBL/GenBank/DDBJ whole genome shotgun (WGS) entry which is preliminary data.</text>
</comment>
<dbReference type="EMBL" id="MHRI01000030">
    <property type="protein sequence ID" value="OHA20391.1"/>
    <property type="molecule type" value="Genomic_DNA"/>
</dbReference>
<gene>
    <name evidence="1" type="ORF">A2849_01275</name>
</gene>
<reference evidence="1 2" key="1">
    <citation type="journal article" date="2016" name="Nat. Commun.">
        <title>Thousands of microbial genomes shed light on interconnected biogeochemical processes in an aquifer system.</title>
        <authorList>
            <person name="Anantharaman K."/>
            <person name="Brown C.T."/>
            <person name="Hug L.A."/>
            <person name="Sharon I."/>
            <person name="Castelle C.J."/>
            <person name="Probst A.J."/>
            <person name="Thomas B.C."/>
            <person name="Singh A."/>
            <person name="Wilkins M.J."/>
            <person name="Karaoz U."/>
            <person name="Brodie E.L."/>
            <person name="Williams K.H."/>
            <person name="Hubbard S.S."/>
            <person name="Banfield J.F."/>
        </authorList>
    </citation>
    <scope>NUCLEOTIDE SEQUENCE [LARGE SCALE GENOMIC DNA]</scope>
</reference>
<dbReference type="Proteomes" id="UP000178121">
    <property type="component" value="Unassembled WGS sequence"/>
</dbReference>
<name>A0A1G2MBK0_9BACT</name>
<dbReference type="AlphaFoldDB" id="A0A1G2MBK0"/>
<proteinExistence type="predicted"/>
<evidence type="ECO:0000313" key="1">
    <source>
        <dbReference type="EMBL" id="OHA20391.1"/>
    </source>
</evidence>
<dbReference type="SUPFAM" id="SSF53335">
    <property type="entry name" value="S-adenosyl-L-methionine-dependent methyltransferases"/>
    <property type="match status" value="1"/>
</dbReference>
<dbReference type="Pfam" id="PF13489">
    <property type="entry name" value="Methyltransf_23"/>
    <property type="match status" value="1"/>
</dbReference>